<keyword evidence="14" id="KW-1185">Reference proteome</keyword>
<dbReference type="Pfam" id="PF21687">
    <property type="entry name" value="T2SSK_1st"/>
    <property type="match status" value="1"/>
</dbReference>
<evidence type="ECO:0000256" key="5">
    <source>
        <dbReference type="ARBA" id="ARBA00022519"/>
    </source>
</evidence>
<feature type="region of interest" description="Disordered" evidence="10">
    <location>
        <begin position="293"/>
        <end position="314"/>
    </location>
</feature>
<dbReference type="Proteomes" id="UP001604002">
    <property type="component" value="Unassembled WGS sequence"/>
</dbReference>
<evidence type="ECO:0000259" key="12">
    <source>
        <dbReference type="Pfam" id="PF21687"/>
    </source>
</evidence>
<evidence type="ECO:0000256" key="6">
    <source>
        <dbReference type="ARBA" id="ARBA00022692"/>
    </source>
</evidence>
<evidence type="ECO:0000256" key="9">
    <source>
        <dbReference type="ARBA" id="ARBA00023136"/>
    </source>
</evidence>
<evidence type="ECO:0000256" key="2">
    <source>
        <dbReference type="ARBA" id="ARBA00007246"/>
    </source>
</evidence>
<name>A0ABW6ZXN6_9HYPH</name>
<evidence type="ECO:0000313" key="13">
    <source>
        <dbReference type="EMBL" id="MFG1373237.1"/>
    </source>
</evidence>
<feature type="transmembrane region" description="Helical" evidence="11">
    <location>
        <begin position="28"/>
        <end position="53"/>
    </location>
</feature>
<dbReference type="PANTHER" id="PTHR38831">
    <property type="entry name" value="TYPE II SECRETION SYSTEM PROTEIN K"/>
    <property type="match status" value="1"/>
</dbReference>
<comment type="similarity">
    <text evidence="2">Belongs to the GSP K family.</text>
</comment>
<dbReference type="SUPFAM" id="SSF158544">
    <property type="entry name" value="GspK insert domain-like"/>
    <property type="match status" value="1"/>
</dbReference>
<dbReference type="PANTHER" id="PTHR38831:SF2">
    <property type="entry name" value="TYPE II SECRETION SYSTEM PROTEIN K"/>
    <property type="match status" value="1"/>
</dbReference>
<evidence type="ECO:0000256" key="3">
    <source>
        <dbReference type="ARBA" id="ARBA00022448"/>
    </source>
</evidence>
<keyword evidence="6 11" id="KW-0812">Transmembrane</keyword>
<protein>
    <submittedName>
        <fullName evidence="13">Type II secretion system protein GspK</fullName>
    </submittedName>
</protein>
<proteinExistence type="inferred from homology"/>
<keyword evidence="5" id="KW-0997">Cell inner membrane</keyword>
<evidence type="ECO:0000256" key="8">
    <source>
        <dbReference type="ARBA" id="ARBA00022989"/>
    </source>
</evidence>
<evidence type="ECO:0000256" key="10">
    <source>
        <dbReference type="SAM" id="MobiDB-lite"/>
    </source>
</evidence>
<keyword evidence="3" id="KW-0813">Transport</keyword>
<accession>A0ABW6ZXN6</accession>
<dbReference type="EMBL" id="JBAFVH010000007">
    <property type="protein sequence ID" value="MFG1373237.1"/>
    <property type="molecule type" value="Genomic_DNA"/>
</dbReference>
<dbReference type="RefSeq" id="WP_393993032.1">
    <property type="nucleotide sequence ID" value="NZ_JBAFVH010000007.1"/>
</dbReference>
<feature type="domain" description="T2SS protein K first SAM-like" evidence="12">
    <location>
        <begin position="119"/>
        <end position="206"/>
    </location>
</feature>
<dbReference type="InterPro" id="IPR049031">
    <property type="entry name" value="T2SSK_SAM-like_1st"/>
</dbReference>
<evidence type="ECO:0000313" key="14">
    <source>
        <dbReference type="Proteomes" id="UP001604002"/>
    </source>
</evidence>
<keyword evidence="7" id="KW-0653">Protein transport</keyword>
<keyword evidence="9 11" id="KW-0472">Membrane</keyword>
<evidence type="ECO:0000256" key="7">
    <source>
        <dbReference type="ARBA" id="ARBA00022927"/>
    </source>
</evidence>
<evidence type="ECO:0000256" key="11">
    <source>
        <dbReference type="SAM" id="Phobius"/>
    </source>
</evidence>
<organism evidence="13 14">
    <name type="scientific">Xanthobacter oligotrophicus</name>
    <dbReference type="NCBI Taxonomy" id="2607286"/>
    <lineage>
        <taxon>Bacteria</taxon>
        <taxon>Pseudomonadati</taxon>
        <taxon>Pseudomonadota</taxon>
        <taxon>Alphaproteobacteria</taxon>
        <taxon>Hyphomicrobiales</taxon>
        <taxon>Xanthobacteraceae</taxon>
        <taxon>Xanthobacter</taxon>
    </lineage>
</organism>
<evidence type="ECO:0000256" key="4">
    <source>
        <dbReference type="ARBA" id="ARBA00022475"/>
    </source>
</evidence>
<dbReference type="InterPro" id="IPR038072">
    <property type="entry name" value="GspK_central_sf"/>
</dbReference>
<dbReference type="Gene3D" id="1.10.40.60">
    <property type="entry name" value="EpsJ-like"/>
    <property type="match status" value="1"/>
</dbReference>
<evidence type="ECO:0000256" key="1">
    <source>
        <dbReference type="ARBA" id="ARBA00004533"/>
    </source>
</evidence>
<sequence>MTAMIAASVAASSPRDPADADGARRAGFILVAVLWILAALATLATVYAVYISSTATAAAVRDDSLLAHGLATAAVEIAALRLVAVPKDKRPSSGEVAFRMGKASVSATFVGEAARIDLNAAPKDLLAGLFAALGAPAEAAADYADRILGFRTPSSGDGGREAALYRDAGLDYGPRGAPFVHVEEIWRVVGLPPALVEQALPHLTVFSGRGEINAADADPAVRAALPGAAPPDAGGGEGAQAAAPAVLPGTIREASDAVRVRIRMEFDNGRRRAAEAVILLRDFGDDPYRVLSWREDADLPVETPPPRPKGERRP</sequence>
<comment type="caution">
    <text evidence="13">The sequence shown here is derived from an EMBL/GenBank/DDBJ whole genome shotgun (WGS) entry which is preliminary data.</text>
</comment>
<dbReference type="InterPro" id="IPR005628">
    <property type="entry name" value="GspK"/>
</dbReference>
<keyword evidence="8 11" id="KW-1133">Transmembrane helix</keyword>
<gene>
    <name evidence="13" type="ORF">V5F32_13765</name>
</gene>
<comment type="subcellular location">
    <subcellularLocation>
        <location evidence="1">Cell inner membrane</location>
    </subcellularLocation>
</comment>
<keyword evidence="4" id="KW-1003">Cell membrane</keyword>
<reference evidence="13 14" key="1">
    <citation type="submission" date="2024-02" db="EMBL/GenBank/DDBJ databases">
        <title>Expansion and revision of Xanthobacter and proposal of Roseixanthobacter gen. nov.</title>
        <authorList>
            <person name="Soltysiak M.P.M."/>
            <person name="Jalihal A."/>
            <person name="Ory A."/>
            <person name="Chrisophersen C."/>
            <person name="Lee A.D."/>
            <person name="Boulton J."/>
            <person name="Springer M."/>
        </authorList>
    </citation>
    <scope>NUCLEOTIDE SEQUENCE [LARGE SCALE GENOMIC DNA]</scope>
    <source>
        <strain evidence="13 14">23A</strain>
    </source>
</reference>